<keyword evidence="5" id="KW-0378">Hydrolase</keyword>
<gene>
    <name evidence="8" type="ORF">IAC55_05090</name>
</gene>
<feature type="active site" evidence="5">
    <location>
        <position position="36"/>
    </location>
</feature>
<comment type="caution">
    <text evidence="8">The sequence shown here is derived from an EMBL/GenBank/DDBJ whole genome shotgun (WGS) entry which is preliminary data.</text>
</comment>
<dbReference type="InterPro" id="IPR036046">
    <property type="entry name" value="Acylphosphatase-like_dom_sf"/>
</dbReference>
<dbReference type="PANTHER" id="PTHR47268">
    <property type="entry name" value="ACYLPHOSPHATASE"/>
    <property type="match status" value="1"/>
</dbReference>
<evidence type="ECO:0000256" key="3">
    <source>
        <dbReference type="ARBA" id="ARBA00015991"/>
    </source>
</evidence>
<evidence type="ECO:0000256" key="2">
    <source>
        <dbReference type="ARBA" id="ARBA00012150"/>
    </source>
</evidence>
<dbReference type="PANTHER" id="PTHR47268:SF4">
    <property type="entry name" value="ACYLPHOSPHATASE"/>
    <property type="match status" value="1"/>
</dbReference>
<accession>A0A9D9H4N1</accession>
<dbReference type="GO" id="GO:0003998">
    <property type="term" value="F:acylphosphatase activity"/>
    <property type="evidence" value="ECO:0007669"/>
    <property type="project" value="UniProtKB-EC"/>
</dbReference>
<dbReference type="Gene3D" id="3.30.70.100">
    <property type="match status" value="1"/>
</dbReference>
<dbReference type="PROSITE" id="PS00151">
    <property type="entry name" value="ACYLPHOSPHATASE_2"/>
    <property type="match status" value="1"/>
</dbReference>
<dbReference type="SUPFAM" id="SSF54975">
    <property type="entry name" value="Acylphosphatase/BLUF domain-like"/>
    <property type="match status" value="1"/>
</dbReference>
<sequence length="89" mass="10584">MKRKHFYFSGRVQNVGFRYTMTYNARNLGLTGWVRNLYDGRVEAEVQGSEVRIMALLKKMQSGSFIRIDNIEEYDMELLSDEKTFIEKY</sequence>
<protein>
    <recommendedName>
        <fullName evidence="3 5">acylphosphatase</fullName>
        <ecNumber evidence="2 5">3.6.1.7</ecNumber>
    </recommendedName>
</protein>
<dbReference type="EC" id="3.6.1.7" evidence="2 5"/>
<evidence type="ECO:0000256" key="4">
    <source>
        <dbReference type="ARBA" id="ARBA00047645"/>
    </source>
</evidence>
<feature type="active site" evidence="5">
    <location>
        <position position="18"/>
    </location>
</feature>
<evidence type="ECO:0000256" key="1">
    <source>
        <dbReference type="ARBA" id="ARBA00005614"/>
    </source>
</evidence>
<reference evidence="8" key="2">
    <citation type="journal article" date="2021" name="PeerJ">
        <title>Extensive microbial diversity within the chicken gut microbiome revealed by metagenomics and culture.</title>
        <authorList>
            <person name="Gilroy R."/>
            <person name="Ravi A."/>
            <person name="Getino M."/>
            <person name="Pursley I."/>
            <person name="Horton D.L."/>
            <person name="Alikhan N.F."/>
            <person name="Baker D."/>
            <person name="Gharbi K."/>
            <person name="Hall N."/>
            <person name="Watson M."/>
            <person name="Adriaenssens E.M."/>
            <person name="Foster-Nyarko E."/>
            <person name="Jarju S."/>
            <person name="Secka A."/>
            <person name="Antonio M."/>
            <person name="Oren A."/>
            <person name="Chaudhuri R.R."/>
            <person name="La Ragione R."/>
            <person name="Hildebrand F."/>
            <person name="Pallen M.J."/>
        </authorList>
    </citation>
    <scope>NUCLEOTIDE SEQUENCE</scope>
    <source>
        <strain evidence="8">F6-4510</strain>
    </source>
</reference>
<reference evidence="8" key="1">
    <citation type="submission" date="2020-10" db="EMBL/GenBank/DDBJ databases">
        <authorList>
            <person name="Gilroy R."/>
        </authorList>
    </citation>
    <scope>NUCLEOTIDE SEQUENCE</scope>
    <source>
        <strain evidence="8">F6-4510</strain>
    </source>
</reference>
<feature type="domain" description="Acylphosphatase-like" evidence="7">
    <location>
        <begin position="3"/>
        <end position="89"/>
    </location>
</feature>
<organism evidence="8 9">
    <name type="scientific">Candidatus Fimicola merdigallinarum</name>
    <dbReference type="NCBI Taxonomy" id="2840819"/>
    <lineage>
        <taxon>Bacteria</taxon>
        <taxon>Bacillati</taxon>
        <taxon>Bacillota</taxon>
        <taxon>Clostridia</taxon>
        <taxon>Lachnospirales</taxon>
        <taxon>Lachnospiraceae</taxon>
        <taxon>Lachnospiraceae incertae sedis</taxon>
        <taxon>Candidatus Fimicola</taxon>
    </lineage>
</organism>
<dbReference type="PRINTS" id="PR00112">
    <property type="entry name" value="ACYLPHPHTASE"/>
</dbReference>
<dbReference type="InterPro" id="IPR020456">
    <property type="entry name" value="Acylphosphatase"/>
</dbReference>
<proteinExistence type="inferred from homology"/>
<dbReference type="InterPro" id="IPR001792">
    <property type="entry name" value="Acylphosphatase-like_dom"/>
</dbReference>
<name>A0A9D9H4N1_9FIRM</name>
<dbReference type="PROSITE" id="PS51160">
    <property type="entry name" value="ACYLPHOSPHATASE_3"/>
    <property type="match status" value="1"/>
</dbReference>
<evidence type="ECO:0000313" key="8">
    <source>
        <dbReference type="EMBL" id="MBO8434678.1"/>
    </source>
</evidence>
<comment type="catalytic activity">
    <reaction evidence="4 5">
        <text>an acyl phosphate + H2O = a carboxylate + phosphate + H(+)</text>
        <dbReference type="Rhea" id="RHEA:14965"/>
        <dbReference type="ChEBI" id="CHEBI:15377"/>
        <dbReference type="ChEBI" id="CHEBI:15378"/>
        <dbReference type="ChEBI" id="CHEBI:29067"/>
        <dbReference type="ChEBI" id="CHEBI:43474"/>
        <dbReference type="ChEBI" id="CHEBI:59918"/>
        <dbReference type="EC" id="3.6.1.7"/>
    </reaction>
</comment>
<evidence type="ECO:0000256" key="6">
    <source>
        <dbReference type="RuleBase" id="RU004168"/>
    </source>
</evidence>
<comment type="similarity">
    <text evidence="1 6">Belongs to the acylphosphatase family.</text>
</comment>
<dbReference type="AlphaFoldDB" id="A0A9D9H4N1"/>
<dbReference type="Pfam" id="PF00708">
    <property type="entry name" value="Acylphosphatase"/>
    <property type="match status" value="1"/>
</dbReference>
<dbReference type="EMBL" id="JADIMX010000096">
    <property type="protein sequence ID" value="MBO8434678.1"/>
    <property type="molecule type" value="Genomic_DNA"/>
</dbReference>
<evidence type="ECO:0000259" key="7">
    <source>
        <dbReference type="PROSITE" id="PS51160"/>
    </source>
</evidence>
<evidence type="ECO:0000313" key="9">
    <source>
        <dbReference type="Proteomes" id="UP000823611"/>
    </source>
</evidence>
<dbReference type="Proteomes" id="UP000823611">
    <property type="component" value="Unassembled WGS sequence"/>
</dbReference>
<evidence type="ECO:0000256" key="5">
    <source>
        <dbReference type="PROSITE-ProRule" id="PRU00520"/>
    </source>
</evidence>
<dbReference type="InterPro" id="IPR017968">
    <property type="entry name" value="Acylphosphatase_CS"/>
</dbReference>